<keyword evidence="1" id="KW-0732">Signal</keyword>
<proteinExistence type="predicted"/>
<evidence type="ECO:0000313" key="3">
    <source>
        <dbReference type="Proteomes" id="UP000605361"/>
    </source>
</evidence>
<evidence type="ECO:0000313" key="2">
    <source>
        <dbReference type="EMBL" id="MBF8187657.1"/>
    </source>
</evidence>
<feature type="chain" id="PRO_5037436615" description="Lipoprotein" evidence="1">
    <location>
        <begin position="25"/>
        <end position="261"/>
    </location>
</feature>
<comment type="caution">
    <text evidence="2">The sequence shown here is derived from an EMBL/GenBank/DDBJ whole genome shotgun (WGS) entry which is preliminary data.</text>
</comment>
<dbReference type="Proteomes" id="UP000605361">
    <property type="component" value="Unassembled WGS sequence"/>
</dbReference>
<keyword evidence="3" id="KW-1185">Reference proteome</keyword>
<dbReference type="RefSeq" id="WP_195896615.1">
    <property type="nucleotide sequence ID" value="NZ_JADOGI010000049.1"/>
</dbReference>
<evidence type="ECO:0000256" key="1">
    <source>
        <dbReference type="SAM" id="SignalP"/>
    </source>
</evidence>
<sequence>MKRILAGVALTAAAALLTAAPAQAAPADPVKALKKQFVAGHGVRISETSKMTSDGKSQTSRTTGSLVFGKSGVVASELRNSGKADLLTPPRVITIGGHSYVQGGLFSEDLPEGKKWVRYTGAASGTTQNQIIDIFDSKVLKAIVSKAKSFKGGTYKGSLTYSELSKIYGQKLTGVIGKIKIDYQLSVNSKGLATRLVSGWGMDFGILGKARSTTDTRFTGWGSKVSVKAPPKSQWIEVDDLGADTEVPQSIPENSINSLAG</sequence>
<feature type="signal peptide" evidence="1">
    <location>
        <begin position="1"/>
        <end position="24"/>
    </location>
</feature>
<gene>
    <name evidence="2" type="ORF">ITP53_18325</name>
</gene>
<organism evidence="2 3">
    <name type="scientific">Nonomuraea cypriaca</name>
    <dbReference type="NCBI Taxonomy" id="1187855"/>
    <lineage>
        <taxon>Bacteria</taxon>
        <taxon>Bacillati</taxon>
        <taxon>Actinomycetota</taxon>
        <taxon>Actinomycetes</taxon>
        <taxon>Streptosporangiales</taxon>
        <taxon>Streptosporangiaceae</taxon>
        <taxon>Nonomuraea</taxon>
    </lineage>
</organism>
<evidence type="ECO:0008006" key="4">
    <source>
        <dbReference type="Google" id="ProtNLM"/>
    </source>
</evidence>
<accession>A0A931EZK4</accession>
<name>A0A931EZK4_9ACTN</name>
<protein>
    <recommendedName>
        <fullName evidence="4">Lipoprotein</fullName>
    </recommendedName>
</protein>
<dbReference type="EMBL" id="JADOGI010000049">
    <property type="protein sequence ID" value="MBF8187657.1"/>
    <property type="molecule type" value="Genomic_DNA"/>
</dbReference>
<dbReference type="AlphaFoldDB" id="A0A931EZK4"/>
<dbReference type="Gene3D" id="2.50.20.20">
    <property type="match status" value="1"/>
</dbReference>
<reference evidence="2" key="1">
    <citation type="submission" date="2020-11" db="EMBL/GenBank/DDBJ databases">
        <title>Whole-genome analyses of Nonomuraea sp. K274.</title>
        <authorList>
            <person name="Veyisoglu A."/>
        </authorList>
    </citation>
    <scope>NUCLEOTIDE SEQUENCE</scope>
    <source>
        <strain evidence="2">K274</strain>
    </source>
</reference>